<comment type="similarity">
    <text evidence="11">Belongs to the ATPase B chain family.</text>
</comment>
<evidence type="ECO:0008006" key="15">
    <source>
        <dbReference type="Google" id="ProtNLM"/>
    </source>
</evidence>
<feature type="coiled-coil region" evidence="12">
    <location>
        <begin position="58"/>
        <end position="113"/>
    </location>
</feature>
<evidence type="ECO:0000256" key="1">
    <source>
        <dbReference type="ARBA" id="ARBA00022448"/>
    </source>
</evidence>
<evidence type="ECO:0000256" key="11">
    <source>
        <dbReference type="RuleBase" id="RU003848"/>
    </source>
</evidence>
<comment type="function">
    <text evidence="9">F(1)F(0) ATP synthase produces ATP from ADP in the presence of a proton or sodium gradient. F-type ATPases consist of two structural domains, F(1) containing the extramembraneous catalytic core and F(0) containing the membrane proton channel, linked together by a central stalk and a peripheral stalk. During catalysis, ATP synthesis in the catalytic domain of F(1) is coupled via a rotary mechanism of the central stalk subunits to proton translocation.</text>
</comment>
<sequence length="153" mass="17422">MVAVLEELINSLYDMIQEARSVPLSADKCMIDQEKALDILDEIRTNMPKDLEMARALVEKRNEMVESSKREAEELRRKAEDYVRKTVNESAMIAEAQRQANEIVSNAEKQAAQVRAAVNKYCTEKLNATEACAVQSLEEIRKCRAQFEQVSPK</sequence>
<name>A0ABS6ETM7_9FIRM</name>
<keyword evidence="1 11" id="KW-0813">Transport</keyword>
<keyword evidence="12" id="KW-0175">Coiled coil</keyword>
<dbReference type="RefSeq" id="WP_216470633.1">
    <property type="nucleotide sequence ID" value="NZ_JAHLQI010000005.1"/>
</dbReference>
<evidence type="ECO:0000256" key="4">
    <source>
        <dbReference type="ARBA" id="ARBA00022781"/>
    </source>
</evidence>
<keyword evidence="14" id="KW-1185">Reference proteome</keyword>
<evidence type="ECO:0000256" key="10">
    <source>
        <dbReference type="ARBA" id="ARBA00037847"/>
    </source>
</evidence>
<evidence type="ECO:0000256" key="7">
    <source>
        <dbReference type="ARBA" id="ARBA00023136"/>
    </source>
</evidence>
<evidence type="ECO:0000256" key="5">
    <source>
        <dbReference type="ARBA" id="ARBA00022989"/>
    </source>
</evidence>
<accession>A0ABS6ETM7</accession>
<dbReference type="Pfam" id="PF00430">
    <property type="entry name" value="ATP-synt_B"/>
    <property type="match status" value="1"/>
</dbReference>
<keyword evidence="2 11" id="KW-0138">CF(0)</keyword>
<dbReference type="InterPro" id="IPR002146">
    <property type="entry name" value="ATP_synth_b/b'su_bac/chlpt"/>
</dbReference>
<evidence type="ECO:0000256" key="6">
    <source>
        <dbReference type="ARBA" id="ARBA00023065"/>
    </source>
</evidence>
<keyword evidence="7" id="KW-0472">Membrane</keyword>
<keyword evidence="5" id="KW-1133">Transmembrane helix</keyword>
<keyword evidence="3 11" id="KW-0812">Transmembrane</keyword>
<proteinExistence type="inferred from homology"/>
<dbReference type="Proteomes" id="UP000783588">
    <property type="component" value="Unassembled WGS sequence"/>
</dbReference>
<keyword evidence="4 11" id="KW-0375">Hydrogen ion transport</keyword>
<evidence type="ECO:0000256" key="8">
    <source>
        <dbReference type="ARBA" id="ARBA00023310"/>
    </source>
</evidence>
<evidence type="ECO:0000256" key="9">
    <source>
        <dbReference type="ARBA" id="ARBA00025198"/>
    </source>
</evidence>
<dbReference type="EMBL" id="JAHLQI010000005">
    <property type="protein sequence ID" value="MBU5490917.1"/>
    <property type="molecule type" value="Genomic_DNA"/>
</dbReference>
<evidence type="ECO:0000256" key="12">
    <source>
        <dbReference type="SAM" id="Coils"/>
    </source>
</evidence>
<comment type="caution">
    <text evidence="13">The sequence shown here is derived from an EMBL/GenBank/DDBJ whole genome shotgun (WGS) entry which is preliminary data.</text>
</comment>
<organism evidence="13 14">
    <name type="scientific">Butyricicoccus intestinisimiae</name>
    <dbReference type="NCBI Taxonomy" id="2841509"/>
    <lineage>
        <taxon>Bacteria</taxon>
        <taxon>Bacillati</taxon>
        <taxon>Bacillota</taxon>
        <taxon>Clostridia</taxon>
        <taxon>Eubacteriales</taxon>
        <taxon>Butyricicoccaceae</taxon>
        <taxon>Butyricicoccus</taxon>
    </lineage>
</organism>
<evidence type="ECO:0000256" key="3">
    <source>
        <dbReference type="ARBA" id="ARBA00022692"/>
    </source>
</evidence>
<reference evidence="13 14" key="1">
    <citation type="submission" date="2021-06" db="EMBL/GenBank/DDBJ databases">
        <authorList>
            <person name="Sun Q."/>
            <person name="Li D."/>
        </authorList>
    </citation>
    <scope>NUCLEOTIDE SEQUENCE [LARGE SCALE GENOMIC DNA]</scope>
    <source>
        <strain evidence="13 14">MSJd-7</strain>
    </source>
</reference>
<keyword evidence="8" id="KW-0066">ATP synthesis</keyword>
<evidence type="ECO:0000256" key="2">
    <source>
        <dbReference type="ARBA" id="ARBA00022547"/>
    </source>
</evidence>
<comment type="subcellular location">
    <subcellularLocation>
        <location evidence="10">Endomembrane system</location>
        <topology evidence="10">Single-pass membrane protein</topology>
    </subcellularLocation>
</comment>
<keyword evidence="6 11" id="KW-0406">Ion transport</keyword>
<evidence type="ECO:0000313" key="14">
    <source>
        <dbReference type="Proteomes" id="UP000783588"/>
    </source>
</evidence>
<protein>
    <recommendedName>
        <fullName evidence="15">ATPase</fullName>
    </recommendedName>
</protein>
<gene>
    <name evidence="13" type="ORF">KQI75_09865</name>
</gene>
<evidence type="ECO:0000313" key="13">
    <source>
        <dbReference type="EMBL" id="MBU5490917.1"/>
    </source>
</evidence>